<gene>
    <name evidence="1" type="ORF">AQJ91_15530</name>
</gene>
<accession>A0A101V0I4</accession>
<keyword evidence="2" id="KW-1185">Reference proteome</keyword>
<proteinExistence type="predicted"/>
<comment type="caution">
    <text evidence="1">The sequence shown here is derived from an EMBL/GenBank/DDBJ whole genome shotgun (WGS) entry which is preliminary data.</text>
</comment>
<name>A0A101V0I4_9ACTN</name>
<dbReference type="AlphaFoldDB" id="A0A101V0I4"/>
<dbReference type="EMBL" id="LMXB01000041">
    <property type="protein sequence ID" value="KUO20193.1"/>
    <property type="molecule type" value="Genomic_DNA"/>
</dbReference>
<dbReference type="Proteomes" id="UP000053260">
    <property type="component" value="Unassembled WGS sequence"/>
</dbReference>
<protein>
    <submittedName>
        <fullName evidence="1">Uncharacterized protein</fullName>
    </submittedName>
</protein>
<dbReference type="OrthoDB" id="4328176at2"/>
<sequence length="74" mass="7977">MRLRDAAGRRIRDAASTVIQAARDLHLSWPTEMDAFRTAAHEVTQAPLPEVKVLGIDGADGRAGNRTPPRANGC</sequence>
<organism evidence="1 2">
    <name type="scientific">Streptomyces dysideae</name>
    <dbReference type="NCBI Taxonomy" id="909626"/>
    <lineage>
        <taxon>Bacteria</taxon>
        <taxon>Bacillati</taxon>
        <taxon>Actinomycetota</taxon>
        <taxon>Actinomycetes</taxon>
        <taxon>Kitasatosporales</taxon>
        <taxon>Streptomycetaceae</taxon>
        <taxon>Streptomyces</taxon>
    </lineage>
</organism>
<evidence type="ECO:0000313" key="1">
    <source>
        <dbReference type="EMBL" id="KUO20193.1"/>
    </source>
</evidence>
<evidence type="ECO:0000313" key="2">
    <source>
        <dbReference type="Proteomes" id="UP000053260"/>
    </source>
</evidence>
<reference evidence="1 2" key="1">
    <citation type="submission" date="2015-10" db="EMBL/GenBank/DDBJ databases">
        <title>Draft genome sequence of Streptomyces sp. RV15, isolated from a marine sponge.</title>
        <authorList>
            <person name="Ruckert C."/>
            <person name="Abdelmohsen U.R."/>
            <person name="Winkler A."/>
            <person name="Hentschel U."/>
            <person name="Kalinowski J."/>
            <person name="Kampfer P."/>
            <person name="Glaeser S."/>
        </authorList>
    </citation>
    <scope>NUCLEOTIDE SEQUENCE [LARGE SCALE GENOMIC DNA]</scope>
    <source>
        <strain evidence="1 2">RV15</strain>
    </source>
</reference>